<accession>A0A2G4R713</accession>
<evidence type="ECO:0000313" key="1">
    <source>
        <dbReference type="EMBL" id="PHY92356.1"/>
    </source>
</evidence>
<dbReference type="EMBL" id="LDWY01000002">
    <property type="protein sequence ID" value="PHY92356.1"/>
    <property type="molecule type" value="Genomic_DNA"/>
</dbReference>
<sequence length="186" mass="21388">MNVVINKQEVQFSTQDNQTFCTSLDVARVFGKQHKHILVSIERILSDLREIGASNEMLNFRQVVRTSQTTNPKNGKIVNRKMPMYNLTRDGFSLLAMGFTGKTALQWKIAFLNAFNEMERLLKKELLNPNKYIIDLMALVQPNLPQSDYKISVIITDKPHSKEAKNIFSLDYLVDNRTPKDPKNSQ</sequence>
<dbReference type="Proteomes" id="UP000237472">
    <property type="component" value="Unassembled WGS sequence"/>
</dbReference>
<comment type="caution">
    <text evidence="1">The sequence shown here is derived from an EMBL/GenBank/DDBJ whole genome shotgun (WGS) entry which is preliminary data.</text>
</comment>
<dbReference type="RefSeq" id="WP_006803302.1">
    <property type="nucleotide sequence ID" value="NZ_CP041618.1"/>
</dbReference>
<organism evidence="1 2">
    <name type="scientific">Campylobacter vulpis</name>
    <dbReference type="NCBI Taxonomy" id="1655500"/>
    <lineage>
        <taxon>Bacteria</taxon>
        <taxon>Pseudomonadati</taxon>
        <taxon>Campylobacterota</taxon>
        <taxon>Epsilonproteobacteria</taxon>
        <taxon>Campylobacterales</taxon>
        <taxon>Campylobacteraceae</taxon>
        <taxon>Campylobacter</taxon>
    </lineage>
</organism>
<dbReference type="AlphaFoldDB" id="A0A2G4R713"/>
<evidence type="ECO:0008006" key="3">
    <source>
        <dbReference type="Google" id="ProtNLM"/>
    </source>
</evidence>
<dbReference type="Pfam" id="PF09669">
    <property type="entry name" value="Phage_pRha"/>
    <property type="match status" value="1"/>
</dbReference>
<dbReference type="GeneID" id="77267439"/>
<proteinExistence type="predicted"/>
<gene>
    <name evidence="1" type="ORF">AA994_00425</name>
</gene>
<dbReference type="InterPro" id="IPR014054">
    <property type="entry name" value="Phage_regulatory_Rha"/>
</dbReference>
<protein>
    <recommendedName>
        <fullName evidence="3">Phage regulatory protein</fullName>
    </recommendedName>
</protein>
<dbReference type="NCBIfam" id="TIGR02681">
    <property type="entry name" value="phage_pRha"/>
    <property type="match status" value="1"/>
</dbReference>
<name>A0A2G4R713_9BACT</name>
<dbReference type="OrthoDB" id="9808959at2"/>
<reference evidence="2" key="1">
    <citation type="submission" date="2015-06" db="EMBL/GenBank/DDBJ databases">
        <authorList>
            <person name="Parisi A."/>
            <person name="Chiara M."/>
            <person name="Florio D."/>
            <person name="Miccolupo A."/>
            <person name="Manzari C."/>
            <person name="Mion D."/>
            <person name="Caruso M."/>
            <person name="D'erchia A.M."/>
            <person name="Zanoni R."/>
        </authorList>
    </citation>
    <scope>NUCLEOTIDE SEQUENCE [LARGE SCALE GENOMIC DNA]</scope>
    <source>
        <strain evidence="2">73/13</strain>
    </source>
</reference>
<evidence type="ECO:0000313" key="2">
    <source>
        <dbReference type="Proteomes" id="UP000237472"/>
    </source>
</evidence>